<proteinExistence type="predicted"/>
<gene>
    <name evidence="2" type="ORF">SAMN05421659_11135</name>
</gene>
<feature type="transmembrane region" description="Helical" evidence="1">
    <location>
        <begin position="12"/>
        <end position="31"/>
    </location>
</feature>
<dbReference type="Proteomes" id="UP000199701">
    <property type="component" value="Unassembled WGS sequence"/>
</dbReference>
<evidence type="ECO:0000256" key="1">
    <source>
        <dbReference type="SAM" id="Phobius"/>
    </source>
</evidence>
<protein>
    <submittedName>
        <fullName evidence="2">Uncharacterized protein</fullName>
    </submittedName>
</protein>
<dbReference type="AlphaFoldDB" id="A0A1I0R1V8"/>
<evidence type="ECO:0000313" key="2">
    <source>
        <dbReference type="EMBL" id="SEW34273.1"/>
    </source>
</evidence>
<dbReference type="EMBL" id="FOJI01000011">
    <property type="protein sequence ID" value="SEW34273.1"/>
    <property type="molecule type" value="Genomic_DNA"/>
</dbReference>
<dbReference type="RefSeq" id="WP_242941042.1">
    <property type="nucleotide sequence ID" value="NZ_FOJI01000011.1"/>
</dbReference>
<reference evidence="2 3" key="1">
    <citation type="submission" date="2016-10" db="EMBL/GenBank/DDBJ databases">
        <authorList>
            <person name="de Groot N.N."/>
        </authorList>
    </citation>
    <scope>NUCLEOTIDE SEQUENCE [LARGE SCALE GENOMIC DNA]</scope>
    <source>
        <strain evidence="2 3">DSM 9179</strain>
    </source>
</reference>
<sequence length="72" mass="8150">MNILNLKRIGAITLVVLLLGLYITTFILAFMKSPTAQKLFQASAIATIALPVMLYAYMLIYKYLKNRNNPNQ</sequence>
<feature type="transmembrane region" description="Helical" evidence="1">
    <location>
        <begin position="43"/>
        <end position="64"/>
    </location>
</feature>
<keyword evidence="1" id="KW-0472">Membrane</keyword>
<organism evidence="2 3">
    <name type="scientific">[Clostridium] fimetarium</name>
    <dbReference type="NCBI Taxonomy" id="99656"/>
    <lineage>
        <taxon>Bacteria</taxon>
        <taxon>Bacillati</taxon>
        <taxon>Bacillota</taxon>
        <taxon>Clostridia</taxon>
        <taxon>Lachnospirales</taxon>
        <taxon>Lachnospiraceae</taxon>
    </lineage>
</organism>
<accession>A0A1I0R1V8</accession>
<dbReference type="STRING" id="99656.SAMN05421659_11135"/>
<keyword evidence="3" id="KW-1185">Reference proteome</keyword>
<keyword evidence="1" id="KW-0812">Transmembrane</keyword>
<evidence type="ECO:0000313" key="3">
    <source>
        <dbReference type="Proteomes" id="UP000199701"/>
    </source>
</evidence>
<keyword evidence="1" id="KW-1133">Transmembrane helix</keyword>
<name>A0A1I0R1V8_9FIRM</name>